<dbReference type="CDD" id="cd06848">
    <property type="entry name" value="GCS_H"/>
    <property type="match status" value="1"/>
</dbReference>
<name>A0AAX4HFA4_9ASCO</name>
<dbReference type="KEGG" id="asau:88175704"/>
<dbReference type="PANTHER" id="PTHR11715:SF3">
    <property type="entry name" value="GLYCINE CLEAVAGE SYSTEM H PROTEIN-RELATED"/>
    <property type="match status" value="1"/>
</dbReference>
<reference evidence="6 7" key="1">
    <citation type="submission" date="2023-10" db="EMBL/GenBank/DDBJ databases">
        <title>Draft Genome Sequence of Candida saopaulonensis from a very Premature Infant with Sepsis.</title>
        <authorList>
            <person name="Ning Y."/>
            <person name="Dai R."/>
            <person name="Xiao M."/>
            <person name="Xu Y."/>
            <person name="Yan Q."/>
            <person name="Zhang L."/>
        </authorList>
    </citation>
    <scope>NUCLEOTIDE SEQUENCE [LARGE SCALE GENOMIC DNA]</scope>
    <source>
        <strain evidence="6 7">19XY460</strain>
    </source>
</reference>
<dbReference type="InterPro" id="IPR002930">
    <property type="entry name" value="GCV_H"/>
</dbReference>
<comment type="cofactor">
    <cofactor evidence="4">
        <name>(R)-lipoate</name>
        <dbReference type="ChEBI" id="CHEBI:83088"/>
    </cofactor>
    <text evidence="4">Binds 1 lipoyl cofactor covalently.</text>
</comment>
<dbReference type="HAMAP" id="MF_00272">
    <property type="entry name" value="GcvH"/>
    <property type="match status" value="1"/>
</dbReference>
<comment type="subunit">
    <text evidence="4">The glycine cleavage system is composed of four proteins: P, T, L and H.</text>
</comment>
<dbReference type="EMBL" id="CP138899">
    <property type="protein sequence ID" value="WPK27265.1"/>
    <property type="molecule type" value="Genomic_DNA"/>
</dbReference>
<dbReference type="NCBIfam" id="TIGR00527">
    <property type="entry name" value="gcvH"/>
    <property type="match status" value="1"/>
</dbReference>
<feature type="domain" description="Lipoyl-binding" evidence="5">
    <location>
        <begin position="92"/>
        <end position="174"/>
    </location>
</feature>
<comment type="function">
    <text evidence="4">The H protein shuttles the methylamine group of glycine from the P protein to the T protein.</text>
</comment>
<dbReference type="InterPro" id="IPR011053">
    <property type="entry name" value="Single_hybrid_motif"/>
</dbReference>
<dbReference type="GO" id="GO:0009249">
    <property type="term" value="P:protein lipoylation"/>
    <property type="evidence" value="ECO:0007669"/>
    <property type="project" value="TreeGrafter"/>
</dbReference>
<dbReference type="Gene3D" id="2.40.50.100">
    <property type="match status" value="1"/>
</dbReference>
<dbReference type="InterPro" id="IPR000089">
    <property type="entry name" value="Biotin_lipoyl"/>
</dbReference>
<keyword evidence="4" id="KW-0496">Mitochondrion</keyword>
<proteinExistence type="inferred from homology"/>
<evidence type="ECO:0000256" key="2">
    <source>
        <dbReference type="ARBA" id="ARBA00022823"/>
    </source>
</evidence>
<dbReference type="GO" id="GO:0005960">
    <property type="term" value="C:glycine cleavage complex"/>
    <property type="evidence" value="ECO:0007669"/>
    <property type="project" value="UniProtKB-UniRule"/>
</dbReference>
<accession>A0AAX4HFA4</accession>
<evidence type="ECO:0000259" key="5">
    <source>
        <dbReference type="PROSITE" id="PS50968"/>
    </source>
</evidence>
<organism evidence="6 7">
    <name type="scientific">Australozyma saopauloensis</name>
    <dbReference type="NCBI Taxonomy" id="291208"/>
    <lineage>
        <taxon>Eukaryota</taxon>
        <taxon>Fungi</taxon>
        <taxon>Dikarya</taxon>
        <taxon>Ascomycota</taxon>
        <taxon>Saccharomycotina</taxon>
        <taxon>Pichiomycetes</taxon>
        <taxon>Metschnikowiaceae</taxon>
        <taxon>Australozyma</taxon>
    </lineage>
</organism>
<dbReference type="RefSeq" id="XP_062879643.1">
    <property type="nucleotide sequence ID" value="XM_063023573.1"/>
</dbReference>
<dbReference type="PROSITE" id="PS50968">
    <property type="entry name" value="BIOTINYL_LIPOYL"/>
    <property type="match status" value="1"/>
</dbReference>
<protein>
    <recommendedName>
        <fullName evidence="4">Glycine cleavage system H protein</fullName>
    </recommendedName>
</protein>
<evidence type="ECO:0000256" key="4">
    <source>
        <dbReference type="RuleBase" id="RU364055"/>
    </source>
</evidence>
<gene>
    <name evidence="6" type="ORF">PUMCH_004644</name>
</gene>
<evidence type="ECO:0000313" key="7">
    <source>
        <dbReference type="Proteomes" id="UP001338582"/>
    </source>
</evidence>
<evidence type="ECO:0000256" key="3">
    <source>
        <dbReference type="PIRSR" id="PIRSR617453-50"/>
    </source>
</evidence>
<dbReference type="InterPro" id="IPR033753">
    <property type="entry name" value="GCV_H/Fam206"/>
</dbReference>
<dbReference type="Pfam" id="PF01597">
    <property type="entry name" value="GCV_H"/>
    <property type="match status" value="1"/>
</dbReference>
<feature type="modified residue" description="N6-lipoyllysine" evidence="3">
    <location>
        <position position="133"/>
    </location>
</feature>
<dbReference type="GeneID" id="88175704"/>
<keyword evidence="2 3" id="KW-0450">Lipoyl</keyword>
<evidence type="ECO:0000313" key="6">
    <source>
        <dbReference type="EMBL" id="WPK27265.1"/>
    </source>
</evidence>
<dbReference type="InterPro" id="IPR017453">
    <property type="entry name" value="GCV_H_sub"/>
</dbReference>
<dbReference type="GO" id="GO:0005739">
    <property type="term" value="C:mitochondrion"/>
    <property type="evidence" value="ECO:0007669"/>
    <property type="project" value="UniProtKB-SubCell"/>
</dbReference>
<sequence>MCQFLPLFLSSYLKNPLETARIKMLRALARQTIRTPVFRNTARLSGPVFARFNSVNFKISTDSPVYKYLDQPPRFVKFTSEHEWIAVHDDATAFVGITNYAADAIGDTTYVELPEVGASYEAGESIGGVESVKSASDIYSPVAGEVVAINDILESKPQLINEDPMGLGWIAQIKLQASIEEVELQEGLLNEDEYALSLDH</sequence>
<comment type="subcellular location">
    <subcellularLocation>
        <location evidence="4">Mitochondrion</location>
    </subcellularLocation>
</comment>
<dbReference type="Proteomes" id="UP001338582">
    <property type="component" value="Chromosome 6"/>
</dbReference>
<comment type="similarity">
    <text evidence="1 4">Belongs to the GcvH family.</text>
</comment>
<dbReference type="NCBIfam" id="NF002270">
    <property type="entry name" value="PRK01202.1"/>
    <property type="match status" value="1"/>
</dbReference>
<dbReference type="PANTHER" id="PTHR11715">
    <property type="entry name" value="GLYCINE CLEAVAGE SYSTEM H PROTEIN"/>
    <property type="match status" value="1"/>
</dbReference>
<keyword evidence="4" id="KW-0809">Transit peptide</keyword>
<dbReference type="AlphaFoldDB" id="A0AAX4HFA4"/>
<dbReference type="GO" id="GO:0019464">
    <property type="term" value="P:glycine decarboxylation via glycine cleavage system"/>
    <property type="evidence" value="ECO:0007669"/>
    <property type="project" value="UniProtKB-UniRule"/>
</dbReference>
<keyword evidence="7" id="KW-1185">Reference proteome</keyword>
<evidence type="ECO:0000256" key="1">
    <source>
        <dbReference type="ARBA" id="ARBA00009249"/>
    </source>
</evidence>
<dbReference type="SUPFAM" id="SSF51230">
    <property type="entry name" value="Single hybrid motif"/>
    <property type="match status" value="1"/>
</dbReference>